<comment type="caution">
    <text evidence="2">The sequence shown here is derived from an EMBL/GenBank/DDBJ whole genome shotgun (WGS) entry which is preliminary data.</text>
</comment>
<feature type="chain" id="PRO_5013374720" description="DUF481 domain-containing protein" evidence="1">
    <location>
        <begin position="19"/>
        <end position="336"/>
    </location>
</feature>
<evidence type="ECO:0000313" key="2">
    <source>
        <dbReference type="EMBL" id="OZV69949.1"/>
    </source>
</evidence>
<protein>
    <recommendedName>
        <fullName evidence="4">DUF481 domain-containing protein</fullName>
    </recommendedName>
</protein>
<sequence length="336" mass="38024">MRIIFVFAFLLVSALAFSQNDTIVVKNGNVLYGEIKKLRSGVLTMETPYSDSDFSIDFSEVTQIKIQKRCFLILSGGRRRTGYVKSKSANTFTFSDNNGTTEVFDISELIVLDEISDRFWKRISGNIDLSYTLTKANNASQLTVGGGLAYRGPKWVFDASINSLDSNQDNTAEIQRTNITSEIQRILPRNWYLLANVSFLSNTEQALDSRYGIRPGAGRFLVLSNKLSWGLNAGLNFNIENFSDATPDNQSTELFIGSQLNMFDYKDWSLNTNINVFPSLSESGRWRIDYSLDMKWDLPYDFYVKTSLQFNYDNQAAATGSDFDYNLTSGFGWSFN</sequence>
<reference evidence="2 3" key="1">
    <citation type="submission" date="2017-05" db="EMBL/GenBank/DDBJ databases">
        <title>The draft genome sequence of Idiomarina salinarum WNB302.</title>
        <authorList>
            <person name="Sun Y."/>
            <person name="Chen B."/>
            <person name="Du Z."/>
        </authorList>
    </citation>
    <scope>NUCLEOTIDE SEQUENCE [LARGE SCALE GENOMIC DNA]</scope>
    <source>
        <strain evidence="2 3">WNB302</strain>
    </source>
</reference>
<keyword evidence="3" id="KW-1185">Reference proteome</keyword>
<dbReference type="Proteomes" id="UP000216840">
    <property type="component" value="Unassembled WGS sequence"/>
</dbReference>
<proteinExistence type="predicted"/>
<evidence type="ECO:0000313" key="3">
    <source>
        <dbReference type="Proteomes" id="UP000216840"/>
    </source>
</evidence>
<dbReference type="Pfam" id="PF04338">
    <property type="entry name" value="DUF481"/>
    <property type="match status" value="1"/>
</dbReference>
<dbReference type="RefSeq" id="WP_094967540.1">
    <property type="nucleotide sequence ID" value="NZ_NGJN01000002.1"/>
</dbReference>
<gene>
    <name evidence="2" type="ORF">CA834_04845</name>
</gene>
<dbReference type="InterPro" id="IPR007433">
    <property type="entry name" value="DUF481"/>
</dbReference>
<dbReference type="AlphaFoldDB" id="A0A265UXB6"/>
<evidence type="ECO:0000256" key="1">
    <source>
        <dbReference type="SAM" id="SignalP"/>
    </source>
</evidence>
<keyword evidence="1" id="KW-0732">Signal</keyword>
<name>A0A265UXB6_9FLAO</name>
<accession>A0A265UXB6</accession>
<dbReference type="EMBL" id="NGJN01000002">
    <property type="protein sequence ID" value="OZV69949.1"/>
    <property type="molecule type" value="Genomic_DNA"/>
</dbReference>
<evidence type="ECO:0008006" key="4">
    <source>
        <dbReference type="Google" id="ProtNLM"/>
    </source>
</evidence>
<feature type="signal peptide" evidence="1">
    <location>
        <begin position="1"/>
        <end position="18"/>
    </location>
</feature>
<organism evidence="2 3">
    <name type="scientific">Winogradskyella aurantia</name>
    <dbReference type="NCBI Taxonomy" id="1915063"/>
    <lineage>
        <taxon>Bacteria</taxon>
        <taxon>Pseudomonadati</taxon>
        <taxon>Bacteroidota</taxon>
        <taxon>Flavobacteriia</taxon>
        <taxon>Flavobacteriales</taxon>
        <taxon>Flavobacteriaceae</taxon>
        <taxon>Winogradskyella</taxon>
    </lineage>
</organism>
<dbReference type="OrthoDB" id="1117610at2"/>